<sequence length="225" mass="24077">MDAVIHMEATMVDFMLTQANLPFTLSLALVLILGVLEALSLCIGYSLVGALDDWAPSDVDVGSHGVGPNEVSGLTEIAAWLCLDRLPLLIWFVLVLISFSITGYISHYLSMAISNELLPQSVTLPIALFFTALSCRYVGALVARILPKNGSVAVSIDGLLGSVGTVTIGCAIKGNPSEALVKDQYQQQHCVLVEPELAGIEFSRGTQVVLLRREGTVWSAARFDS</sequence>
<dbReference type="Proteomes" id="UP000005839">
    <property type="component" value="Unassembled WGS sequence"/>
</dbReference>
<accession>A9EIG9</accession>
<evidence type="ECO:0000313" key="4">
    <source>
        <dbReference type="EMBL" id="EDP99696.1"/>
    </source>
</evidence>
<keyword evidence="1" id="KW-1133">Transmembrane helix</keyword>
<dbReference type="Pfam" id="PF21001">
    <property type="entry name" value="YqiJ_N"/>
    <property type="match status" value="1"/>
</dbReference>
<reference evidence="4 5" key="1">
    <citation type="submission" date="2007-10" db="EMBL/GenBank/DDBJ databases">
        <authorList>
            <person name="Yayanos A."/>
            <person name="Ferriera S."/>
            <person name="Johnson J."/>
            <person name="Kravitz S."/>
            <person name="Halpern A."/>
            <person name="Remington K."/>
            <person name="Beeson K."/>
            <person name="Tran B."/>
            <person name="Rogers Y.-H."/>
            <person name="Friedman R."/>
            <person name="Venter J.C."/>
        </authorList>
    </citation>
    <scope>NUCLEOTIDE SEQUENCE [LARGE SCALE GENOMIC DNA]</scope>
    <source>
        <strain evidence="4 5">KT99</strain>
    </source>
</reference>
<dbReference type="STRING" id="314608.KT99_01022"/>
<evidence type="ECO:0000256" key="1">
    <source>
        <dbReference type="SAM" id="Phobius"/>
    </source>
</evidence>
<dbReference type="InterPro" id="IPR048376">
    <property type="entry name" value="YqiJ_N"/>
</dbReference>
<organism evidence="4 5">
    <name type="scientific">Shewanella benthica KT99</name>
    <dbReference type="NCBI Taxonomy" id="314608"/>
    <lineage>
        <taxon>Bacteria</taxon>
        <taxon>Pseudomonadati</taxon>
        <taxon>Pseudomonadota</taxon>
        <taxon>Gammaproteobacteria</taxon>
        <taxon>Alteromonadales</taxon>
        <taxon>Shewanellaceae</taxon>
        <taxon>Shewanella</taxon>
    </lineage>
</organism>
<dbReference type="EMBL" id="ABIC01000033">
    <property type="protein sequence ID" value="EDP99696.1"/>
    <property type="molecule type" value="Genomic_DNA"/>
</dbReference>
<name>A9EIG9_9GAMM</name>
<feature type="domain" description="Inner membrane protein YqiJ OB-fold" evidence="2">
    <location>
        <begin position="159"/>
        <end position="220"/>
    </location>
</feature>
<evidence type="ECO:0000259" key="3">
    <source>
        <dbReference type="Pfam" id="PF21001"/>
    </source>
</evidence>
<dbReference type="AlphaFoldDB" id="A9EIG9"/>
<dbReference type="RefSeq" id="WP_005501328.1">
    <property type="nucleotide sequence ID" value="NZ_ABIC01000033.1"/>
</dbReference>
<dbReference type="InterPro" id="IPR010840">
    <property type="entry name" value="YqiJ_OB"/>
</dbReference>
<feature type="transmembrane region" description="Helical" evidence="1">
    <location>
        <begin position="21"/>
        <end position="48"/>
    </location>
</feature>
<comment type="caution">
    <text evidence="4">The sequence shown here is derived from an EMBL/GenBank/DDBJ whole genome shotgun (WGS) entry which is preliminary data.</text>
</comment>
<dbReference type="Pfam" id="PF07290">
    <property type="entry name" value="YqiJ_OB"/>
    <property type="match status" value="1"/>
</dbReference>
<evidence type="ECO:0000313" key="5">
    <source>
        <dbReference type="Proteomes" id="UP000005839"/>
    </source>
</evidence>
<evidence type="ECO:0000259" key="2">
    <source>
        <dbReference type="Pfam" id="PF07290"/>
    </source>
</evidence>
<proteinExistence type="predicted"/>
<feature type="transmembrane region" description="Helical" evidence="1">
    <location>
        <begin position="88"/>
        <end position="110"/>
    </location>
</feature>
<feature type="domain" description="Inner membrane protein YqiJ N-terminal" evidence="3">
    <location>
        <begin position="20"/>
        <end position="131"/>
    </location>
</feature>
<evidence type="ECO:0008006" key="6">
    <source>
        <dbReference type="Google" id="ProtNLM"/>
    </source>
</evidence>
<gene>
    <name evidence="4" type="ORF">KT99_01022</name>
</gene>
<feature type="transmembrane region" description="Helical" evidence="1">
    <location>
        <begin position="122"/>
        <end position="146"/>
    </location>
</feature>
<keyword evidence="1" id="KW-0812">Transmembrane</keyword>
<protein>
    <recommendedName>
        <fullName evidence="6">Inner membrane protein</fullName>
    </recommendedName>
</protein>
<keyword evidence="1" id="KW-0472">Membrane</keyword>
<keyword evidence="5" id="KW-1185">Reference proteome</keyword>